<organism evidence="2 3">
    <name type="scientific">Porites evermanni</name>
    <dbReference type="NCBI Taxonomy" id="104178"/>
    <lineage>
        <taxon>Eukaryota</taxon>
        <taxon>Metazoa</taxon>
        <taxon>Cnidaria</taxon>
        <taxon>Anthozoa</taxon>
        <taxon>Hexacorallia</taxon>
        <taxon>Scleractinia</taxon>
        <taxon>Fungiina</taxon>
        <taxon>Poritidae</taxon>
        <taxon>Porites</taxon>
    </lineage>
</organism>
<keyword evidence="3" id="KW-1185">Reference proteome</keyword>
<dbReference type="SUPFAM" id="SSF47823">
    <property type="entry name" value="lambda integrase-like, N-terminal domain"/>
    <property type="match status" value="1"/>
</dbReference>
<dbReference type="Proteomes" id="UP001159427">
    <property type="component" value="Unassembled WGS sequence"/>
</dbReference>
<protein>
    <submittedName>
        <fullName evidence="2">Uncharacterized protein</fullName>
    </submittedName>
</protein>
<comment type="caution">
    <text evidence="2">The sequence shown here is derived from an EMBL/GenBank/DDBJ whole genome shotgun (WGS) entry which is preliminary data.</text>
</comment>
<dbReference type="EMBL" id="CALNXI010008039">
    <property type="protein sequence ID" value="CAH3199426.1"/>
    <property type="molecule type" value="Genomic_DNA"/>
</dbReference>
<gene>
    <name evidence="2" type="ORF">PEVE_00041862</name>
</gene>
<evidence type="ECO:0000313" key="2">
    <source>
        <dbReference type="EMBL" id="CAH3199426.1"/>
    </source>
</evidence>
<dbReference type="Gene3D" id="1.10.150.130">
    <property type="match status" value="1"/>
</dbReference>
<dbReference type="InterPro" id="IPR052925">
    <property type="entry name" value="Phage_Integrase-like_Recomb"/>
</dbReference>
<reference evidence="2 3" key="1">
    <citation type="submission" date="2022-05" db="EMBL/GenBank/DDBJ databases">
        <authorList>
            <consortium name="Genoscope - CEA"/>
            <person name="William W."/>
        </authorList>
    </citation>
    <scope>NUCLEOTIDE SEQUENCE [LARGE SCALE GENOMIC DNA]</scope>
</reference>
<proteinExistence type="predicted"/>
<dbReference type="InterPro" id="IPR010998">
    <property type="entry name" value="Integrase_recombinase_N"/>
</dbReference>
<dbReference type="PANTHER" id="PTHR34605">
    <property type="entry name" value="PHAGE_INTEGRASE DOMAIN-CONTAINING PROTEIN"/>
    <property type="match status" value="1"/>
</dbReference>
<sequence>MLSSVSYVCLGVCADVFSSTMLSDLWAAVAEGSSALQSLATSLPDVALASRAPSTSSKYFSSYNRWRSWAREHGLTVFSASPLHFAIYLRHLMTEAKTASPLESAVHSIAWFHQLGGEPFPSDHPLVKSTLAGAQRLLAHQTTKKEPITVSQLEHLVASKADSMASLYDIRSVVICLVAFDLTSLLSLFDPMLRSKMTC</sequence>
<evidence type="ECO:0000256" key="1">
    <source>
        <dbReference type="ARBA" id="ARBA00023125"/>
    </source>
</evidence>
<accession>A0ABN8T4Z9</accession>
<keyword evidence="1" id="KW-0238">DNA-binding</keyword>
<name>A0ABN8T4Z9_9CNID</name>
<dbReference type="PANTHER" id="PTHR34605:SF6">
    <property type="entry name" value="TYR RECOMBINASE DOMAIN-CONTAINING PROTEIN"/>
    <property type="match status" value="1"/>
</dbReference>
<evidence type="ECO:0000313" key="3">
    <source>
        <dbReference type="Proteomes" id="UP001159427"/>
    </source>
</evidence>